<dbReference type="Pfam" id="PF07766">
    <property type="entry name" value="LETM1_RBD"/>
    <property type="match status" value="1"/>
</dbReference>
<dbReference type="GO" id="GO:0005743">
    <property type="term" value="C:mitochondrial inner membrane"/>
    <property type="evidence" value="ECO:0007669"/>
    <property type="project" value="UniProtKB-SubCell"/>
</dbReference>
<gene>
    <name evidence="10" type="ORF">B9G98_02002</name>
</gene>
<proteinExistence type="predicted"/>
<dbReference type="OrthoDB" id="275278at2759"/>
<reference evidence="10 11" key="1">
    <citation type="submission" date="2017-04" db="EMBL/GenBank/DDBJ databases">
        <title>Genome sequencing of [Candida] sorbophila.</title>
        <authorList>
            <person name="Ahn J.O."/>
        </authorList>
    </citation>
    <scope>NUCLEOTIDE SEQUENCE [LARGE SCALE GENOMIC DNA]</scope>
    <source>
        <strain evidence="10 11">DS02</strain>
    </source>
</reference>
<keyword evidence="4" id="KW-1133">Transmembrane helix</keyword>
<keyword evidence="5 7" id="KW-0496">Mitochondrion</keyword>
<keyword evidence="2" id="KW-0812">Transmembrane</keyword>
<evidence type="ECO:0000256" key="7">
    <source>
        <dbReference type="PROSITE-ProRule" id="PRU01094"/>
    </source>
</evidence>
<dbReference type="RefSeq" id="XP_024664327.1">
    <property type="nucleotide sequence ID" value="XM_024808559.1"/>
</dbReference>
<evidence type="ECO:0000256" key="6">
    <source>
        <dbReference type="ARBA" id="ARBA00023136"/>
    </source>
</evidence>
<feature type="compositionally biased region" description="Basic and acidic residues" evidence="8">
    <location>
        <begin position="566"/>
        <end position="579"/>
    </location>
</feature>
<dbReference type="GeneID" id="36515750"/>
<evidence type="ECO:0000259" key="9">
    <source>
        <dbReference type="PROSITE" id="PS51758"/>
    </source>
</evidence>
<evidence type="ECO:0000256" key="5">
    <source>
        <dbReference type="ARBA" id="ARBA00023128"/>
    </source>
</evidence>
<feature type="compositionally biased region" description="Low complexity" evidence="8">
    <location>
        <begin position="99"/>
        <end position="114"/>
    </location>
</feature>
<evidence type="ECO:0000256" key="2">
    <source>
        <dbReference type="ARBA" id="ARBA00022692"/>
    </source>
</evidence>
<keyword evidence="11" id="KW-1185">Reference proteome</keyword>
<dbReference type="EMBL" id="NDIQ01000021">
    <property type="protein sequence ID" value="PRT54382.1"/>
    <property type="molecule type" value="Genomic_DNA"/>
</dbReference>
<dbReference type="STRING" id="45607.A0A2T0FHA6"/>
<dbReference type="GO" id="GO:0030003">
    <property type="term" value="P:intracellular monoatomic cation homeostasis"/>
    <property type="evidence" value="ECO:0007669"/>
    <property type="project" value="TreeGrafter"/>
</dbReference>
<feature type="compositionally biased region" description="Basic and acidic residues" evidence="8">
    <location>
        <begin position="508"/>
        <end position="525"/>
    </location>
</feature>
<accession>A0A2T0FHA6</accession>
<sequence>MTIMRSILVGELPLVATSSRLGATRVVLRKPAGFSARTIATGRFCSPRRPLVMFLGTPSALRLCSVGIRNFATEDVKKSPAPDADDAVVGKPDPNRIPAATAASSSGKSAETTAAAVVETKPKLTIWEKVKKEAKHYWDGTKLLGYELRVSFKLVLKMASGRELTRREDRQLKRTVQDMARLVPFSVFVLVPFAELLLPIALKIFPNLLPSTYESKSGREKKLKQLGKTRGKVGTYLRDMVNGAKIVPNPKTEEQKQAFDTFMAQVKVGERPDSETTLKVAQLFKDDMLLDNFSRPELAALSRYMNMTPIGTSTVLRYALRHRMRQVKQDDYIIDREGVDSLNAQELQSACLSRGFKVIGVSIGRQRSDLSMWLQLRLKDRVPSTILVLSSAYTYGSHDLESFYDGVTAVLSALPSEVYHEAELDVVEDNATNQQRLEVLKEQQDKIMEENKENEESGQNIQVRDHLNVDEPADTKAADVPDDTPEAMARADYLREHPIPTESEEDVAADRSSIDPIELSRKQKSDVAQPTESEQGVRADANPVDPIKMAEANYLRRNPEPTTSEEDVKADMQSEDPLKSSRAQQARRNPPRTTAEEDVDADQSSVDPLKSSRAQQARRNPPRTTAEEDVDADQSSVDPLKSSRAEEARRNPPRTTAEEDVDADQSSVDPLKSSRAEEARRNSS</sequence>
<evidence type="ECO:0000313" key="10">
    <source>
        <dbReference type="EMBL" id="PRT54382.1"/>
    </source>
</evidence>
<comment type="caution">
    <text evidence="10">The sequence shown here is derived from an EMBL/GenBank/DDBJ whole genome shotgun (WGS) entry which is preliminary data.</text>
</comment>
<evidence type="ECO:0000256" key="4">
    <source>
        <dbReference type="ARBA" id="ARBA00022989"/>
    </source>
</evidence>
<feature type="domain" description="Letm1 RBD" evidence="9">
    <location>
        <begin position="225"/>
        <end position="416"/>
    </location>
</feature>
<evidence type="ECO:0000313" key="11">
    <source>
        <dbReference type="Proteomes" id="UP000238350"/>
    </source>
</evidence>
<feature type="compositionally biased region" description="Basic and acidic residues" evidence="8">
    <location>
        <begin position="672"/>
        <end position="684"/>
    </location>
</feature>
<dbReference type="AlphaFoldDB" id="A0A2T0FHA6"/>
<evidence type="ECO:0000256" key="1">
    <source>
        <dbReference type="ARBA" id="ARBA00004434"/>
    </source>
</evidence>
<feature type="compositionally biased region" description="Basic and acidic residues" evidence="8">
    <location>
        <begin position="641"/>
        <end position="650"/>
    </location>
</feature>
<feature type="compositionally biased region" description="Polar residues" evidence="8">
    <location>
        <begin position="602"/>
        <end position="618"/>
    </location>
</feature>
<dbReference type="PANTHER" id="PTHR14009">
    <property type="entry name" value="LEUCINE ZIPPER-EF-HAND CONTAINING TRANSMEMBRANE PROTEIN"/>
    <property type="match status" value="1"/>
</dbReference>
<dbReference type="InterPro" id="IPR044202">
    <property type="entry name" value="LETM1/MDM38-like"/>
</dbReference>
<feature type="region of interest" description="Disordered" evidence="8">
    <location>
        <begin position="450"/>
        <end position="684"/>
    </location>
</feature>
<dbReference type="GO" id="GO:0043022">
    <property type="term" value="F:ribosome binding"/>
    <property type="evidence" value="ECO:0007669"/>
    <property type="project" value="InterPro"/>
</dbReference>
<dbReference type="PANTHER" id="PTHR14009:SF1">
    <property type="entry name" value="MITOCHONDRIAL PROTON_CALCIUM EXCHANGER PROTEIN"/>
    <property type="match status" value="1"/>
</dbReference>
<evidence type="ECO:0000256" key="8">
    <source>
        <dbReference type="SAM" id="MobiDB-lite"/>
    </source>
</evidence>
<evidence type="ECO:0000256" key="3">
    <source>
        <dbReference type="ARBA" id="ARBA00022792"/>
    </source>
</evidence>
<organism evidence="10 11">
    <name type="scientific">Wickerhamiella sorbophila</name>
    <dbReference type="NCBI Taxonomy" id="45607"/>
    <lineage>
        <taxon>Eukaryota</taxon>
        <taxon>Fungi</taxon>
        <taxon>Dikarya</taxon>
        <taxon>Ascomycota</taxon>
        <taxon>Saccharomycotina</taxon>
        <taxon>Dipodascomycetes</taxon>
        <taxon>Dipodascales</taxon>
        <taxon>Trichomonascaceae</taxon>
        <taxon>Wickerhamiella</taxon>
    </lineage>
</organism>
<comment type="subcellular location">
    <subcellularLocation>
        <location evidence="1">Mitochondrion inner membrane</location>
        <topology evidence="1">Single-pass membrane protein</topology>
    </subcellularLocation>
</comment>
<feature type="region of interest" description="Disordered" evidence="8">
    <location>
        <begin position="77"/>
        <end position="114"/>
    </location>
</feature>
<dbReference type="Proteomes" id="UP000238350">
    <property type="component" value="Unassembled WGS sequence"/>
</dbReference>
<dbReference type="PROSITE" id="PS51758">
    <property type="entry name" value="LETM1_RBD"/>
    <property type="match status" value="1"/>
</dbReference>
<name>A0A2T0FHA6_9ASCO</name>
<protein>
    <submittedName>
        <fullName evidence="10">LETM1 domain-containing protein YLH47, mitochondrial</fullName>
    </submittedName>
</protein>
<keyword evidence="3" id="KW-0999">Mitochondrion inner membrane</keyword>
<dbReference type="InterPro" id="IPR033122">
    <property type="entry name" value="LETM1-like_RBD"/>
</dbReference>
<keyword evidence="6" id="KW-0472">Membrane</keyword>
<feature type="compositionally biased region" description="Basic and acidic residues" evidence="8">
    <location>
        <begin position="463"/>
        <end position="479"/>
    </location>
</feature>